<organism evidence="1 2">
    <name type="scientific">Paraburkholderia susongensis</name>
    <dbReference type="NCBI Taxonomy" id="1515439"/>
    <lineage>
        <taxon>Bacteria</taxon>
        <taxon>Pseudomonadati</taxon>
        <taxon>Pseudomonadota</taxon>
        <taxon>Betaproteobacteria</taxon>
        <taxon>Burkholderiales</taxon>
        <taxon>Burkholderiaceae</taxon>
        <taxon>Paraburkholderia</taxon>
    </lineage>
</organism>
<evidence type="ECO:0000313" key="2">
    <source>
        <dbReference type="Proteomes" id="UP000193228"/>
    </source>
</evidence>
<sequence>MAQMKQRRLSREMLLPLPVQKARALSLEYHLSLSVLAAGDGSFDQAATLLQAIWHARFLAGREDVNAEHLAAAESALDAITSRVDAGEAWTVTGAERTAIAGGLSIHDQLTAREPYHRFVAAWAQIQHLARESQETST</sequence>
<evidence type="ECO:0000313" key="1">
    <source>
        <dbReference type="EMBL" id="SMG61310.1"/>
    </source>
</evidence>
<reference evidence="2" key="1">
    <citation type="submission" date="2017-04" db="EMBL/GenBank/DDBJ databases">
        <authorList>
            <person name="Varghese N."/>
            <person name="Submissions S."/>
        </authorList>
    </citation>
    <scope>NUCLEOTIDE SEQUENCE [LARGE SCALE GENOMIC DNA]</scope>
    <source>
        <strain evidence="2">LMG 29540</strain>
    </source>
</reference>
<dbReference type="Proteomes" id="UP000193228">
    <property type="component" value="Unassembled WGS sequence"/>
</dbReference>
<accession>A0A1X7M5S9</accession>
<proteinExistence type="predicted"/>
<keyword evidence="2" id="KW-1185">Reference proteome</keyword>
<gene>
    <name evidence="1" type="ORF">SAMN06265784_12092</name>
</gene>
<name>A0A1X7M5S9_9BURK</name>
<evidence type="ECO:0008006" key="3">
    <source>
        <dbReference type="Google" id="ProtNLM"/>
    </source>
</evidence>
<protein>
    <recommendedName>
        <fullName evidence="3">Fis family transcriptional regulator</fullName>
    </recommendedName>
</protein>
<dbReference type="EMBL" id="FXAT01000020">
    <property type="protein sequence ID" value="SMG61310.1"/>
    <property type="molecule type" value="Genomic_DNA"/>
</dbReference>
<dbReference type="AlphaFoldDB" id="A0A1X7M5S9"/>